<dbReference type="InterPro" id="IPR018383">
    <property type="entry name" value="UPF0324_pro"/>
</dbReference>
<dbReference type="PANTHER" id="PTHR30106">
    <property type="entry name" value="INNER MEMBRANE PROTEIN YEIH-RELATED"/>
    <property type="match status" value="1"/>
</dbReference>
<name>A0A916K8L8_9BACL</name>
<evidence type="ECO:0000256" key="1">
    <source>
        <dbReference type="ARBA" id="ARBA00004651"/>
    </source>
</evidence>
<evidence type="ECO:0000256" key="6">
    <source>
        <dbReference type="ARBA" id="ARBA00023136"/>
    </source>
</evidence>
<feature type="transmembrane region" description="Helical" evidence="7">
    <location>
        <begin position="326"/>
        <end position="344"/>
    </location>
</feature>
<feature type="transmembrane region" description="Helical" evidence="7">
    <location>
        <begin position="49"/>
        <end position="71"/>
    </location>
</feature>
<evidence type="ECO:0000256" key="2">
    <source>
        <dbReference type="ARBA" id="ARBA00007977"/>
    </source>
</evidence>
<evidence type="ECO:0000313" key="8">
    <source>
        <dbReference type="EMBL" id="CAG7645705.1"/>
    </source>
</evidence>
<feature type="transmembrane region" description="Helical" evidence="7">
    <location>
        <begin position="12"/>
        <end position="37"/>
    </location>
</feature>
<sequence>MQMTEKKRWRGGGSFGVSSIGSWAGGVAFTFAIAWIGYGLSRLPGPDHIGQLACAILIAVVYRQLFGYPDAIRSGIQFASKKLLRYAIVLYGLKLNMGVVFEQGFDLLLRDAGVIVFSIALTMLLARWLKAEMSVSLLLGIGTGICGAAAIAAVSPILKAKEEDTAIGVGIIALVGTLFAIGYTVLLPLLPMTPAQYGIWSGTSLHEIAHVALAAAPAGEDALAMGLLAKLGRVFLLVPLCFLLMYRMKRKNKTDAAAQVEFPWFLGGFLLTSLLGSYVFGRYIVLPAGMLNHVSDATTFLLTMAMTGLGLNVSLRDVRTRALRPLAAMGITSIALSVITYFMLV</sequence>
<organism evidence="8 9">
    <name type="scientific">Paenibacillus solanacearum</name>
    <dbReference type="NCBI Taxonomy" id="2048548"/>
    <lineage>
        <taxon>Bacteria</taxon>
        <taxon>Bacillati</taxon>
        <taxon>Bacillota</taxon>
        <taxon>Bacilli</taxon>
        <taxon>Bacillales</taxon>
        <taxon>Paenibacillaceae</taxon>
        <taxon>Paenibacillus</taxon>
    </lineage>
</organism>
<comment type="similarity">
    <text evidence="2">Belongs to the UPF0324 family.</text>
</comment>
<evidence type="ECO:0000256" key="5">
    <source>
        <dbReference type="ARBA" id="ARBA00022989"/>
    </source>
</evidence>
<keyword evidence="5 7" id="KW-1133">Transmembrane helix</keyword>
<feature type="transmembrane region" description="Helical" evidence="7">
    <location>
        <begin position="166"/>
        <end position="190"/>
    </location>
</feature>
<evidence type="ECO:0000313" key="9">
    <source>
        <dbReference type="Proteomes" id="UP000693672"/>
    </source>
</evidence>
<dbReference type="Pfam" id="PF03601">
    <property type="entry name" value="Cons_hypoth698"/>
    <property type="match status" value="1"/>
</dbReference>
<gene>
    <name evidence="8" type="ORF">PAESOLCIP111_05002</name>
</gene>
<feature type="transmembrane region" description="Helical" evidence="7">
    <location>
        <begin position="297"/>
        <end position="314"/>
    </location>
</feature>
<feature type="transmembrane region" description="Helical" evidence="7">
    <location>
        <begin position="107"/>
        <end position="126"/>
    </location>
</feature>
<keyword evidence="6 7" id="KW-0472">Membrane</keyword>
<evidence type="ECO:0000256" key="7">
    <source>
        <dbReference type="SAM" id="Phobius"/>
    </source>
</evidence>
<dbReference type="PANTHER" id="PTHR30106:SF2">
    <property type="entry name" value="UPF0324 INNER MEMBRANE PROTEIN YEIH"/>
    <property type="match status" value="1"/>
</dbReference>
<protein>
    <recommendedName>
        <fullName evidence="10">Sulfate exporter family transporter</fullName>
    </recommendedName>
</protein>
<feature type="transmembrane region" description="Helical" evidence="7">
    <location>
        <begin position="222"/>
        <end position="244"/>
    </location>
</feature>
<keyword evidence="3" id="KW-1003">Cell membrane</keyword>
<dbReference type="EMBL" id="CAJVAS010000032">
    <property type="protein sequence ID" value="CAG7645705.1"/>
    <property type="molecule type" value="Genomic_DNA"/>
</dbReference>
<evidence type="ECO:0000256" key="3">
    <source>
        <dbReference type="ARBA" id="ARBA00022475"/>
    </source>
</evidence>
<dbReference type="AlphaFoldDB" id="A0A916K8L8"/>
<dbReference type="Proteomes" id="UP000693672">
    <property type="component" value="Unassembled WGS sequence"/>
</dbReference>
<evidence type="ECO:0008006" key="10">
    <source>
        <dbReference type="Google" id="ProtNLM"/>
    </source>
</evidence>
<keyword evidence="4 7" id="KW-0812">Transmembrane</keyword>
<feature type="transmembrane region" description="Helical" evidence="7">
    <location>
        <begin position="133"/>
        <end position="154"/>
    </location>
</feature>
<comment type="caution">
    <text evidence="8">The sequence shown here is derived from an EMBL/GenBank/DDBJ whole genome shotgun (WGS) entry which is preliminary data.</text>
</comment>
<proteinExistence type="inferred from homology"/>
<accession>A0A916K8L8</accession>
<comment type="subcellular location">
    <subcellularLocation>
        <location evidence="1">Cell membrane</location>
        <topology evidence="1">Multi-pass membrane protein</topology>
    </subcellularLocation>
</comment>
<dbReference type="GO" id="GO:0005886">
    <property type="term" value="C:plasma membrane"/>
    <property type="evidence" value="ECO:0007669"/>
    <property type="project" value="UniProtKB-SubCell"/>
</dbReference>
<reference evidence="8" key="1">
    <citation type="submission" date="2021-06" db="EMBL/GenBank/DDBJ databases">
        <authorList>
            <person name="Criscuolo A."/>
        </authorList>
    </citation>
    <scope>NUCLEOTIDE SEQUENCE</scope>
    <source>
        <strain evidence="8">CIP111600</strain>
    </source>
</reference>
<keyword evidence="9" id="KW-1185">Reference proteome</keyword>
<feature type="transmembrane region" description="Helical" evidence="7">
    <location>
        <begin position="264"/>
        <end position="285"/>
    </location>
</feature>
<evidence type="ECO:0000256" key="4">
    <source>
        <dbReference type="ARBA" id="ARBA00022692"/>
    </source>
</evidence>